<dbReference type="SUPFAM" id="SSF51735">
    <property type="entry name" value="NAD(P)-binding Rossmann-fold domains"/>
    <property type="match status" value="1"/>
</dbReference>
<reference evidence="4" key="1">
    <citation type="submission" date="2016-06" db="EMBL/GenBank/DDBJ databases">
        <authorList>
            <person name="Varghese N."/>
            <person name="Submissions Spin"/>
        </authorList>
    </citation>
    <scope>NUCLEOTIDE SEQUENCE [LARGE SCALE GENOMIC DNA]</scope>
    <source>
        <strain evidence="4">DSM 44875</strain>
    </source>
</reference>
<keyword evidence="2" id="KW-0560">Oxidoreductase</keyword>
<dbReference type="PROSITE" id="PS00061">
    <property type="entry name" value="ADH_SHORT"/>
    <property type="match status" value="1"/>
</dbReference>
<accession>A0A1C4WIH4</accession>
<dbReference type="InterPro" id="IPR002347">
    <property type="entry name" value="SDR_fam"/>
</dbReference>
<evidence type="ECO:0000256" key="1">
    <source>
        <dbReference type="ARBA" id="ARBA00006484"/>
    </source>
</evidence>
<dbReference type="PANTHER" id="PTHR24321:SF8">
    <property type="entry name" value="ESTRADIOL 17-BETA-DEHYDROGENASE 8-RELATED"/>
    <property type="match status" value="1"/>
</dbReference>
<proteinExistence type="inferred from homology"/>
<organism evidence="3 4">
    <name type="scientific">Micromonospora coriariae</name>
    <dbReference type="NCBI Taxonomy" id="285665"/>
    <lineage>
        <taxon>Bacteria</taxon>
        <taxon>Bacillati</taxon>
        <taxon>Actinomycetota</taxon>
        <taxon>Actinomycetes</taxon>
        <taxon>Micromonosporales</taxon>
        <taxon>Micromonosporaceae</taxon>
        <taxon>Micromonospora</taxon>
    </lineage>
</organism>
<name>A0A1C4WIH4_9ACTN</name>
<sequence length="225" mass="22681">MLVTGGTGGLGGAVTTAFLTAGWRVVVPERGARPRSEPAADGLVRLVADLTDPAGAARAVEAAAGEPAAPLRAVVNLVGGYASGGLVHETPVEEFERMLTANLRPTYLVTQAALPHLVAAGGGAVVCVSARAAVAPFPGAAGYVTAKAAVLAFANAVAVEYRSRNVRCNTVLPSIIDTPANRAAQPDADHSRWVAPAEIAPVIRFLASGESAPTSGATVPVYGRA</sequence>
<dbReference type="Pfam" id="PF00106">
    <property type="entry name" value="adh_short"/>
    <property type="match status" value="1"/>
</dbReference>
<keyword evidence="4" id="KW-1185">Reference proteome</keyword>
<evidence type="ECO:0000313" key="4">
    <source>
        <dbReference type="Proteomes" id="UP000198243"/>
    </source>
</evidence>
<dbReference type="GO" id="GO:0016491">
    <property type="term" value="F:oxidoreductase activity"/>
    <property type="evidence" value="ECO:0007669"/>
    <property type="project" value="UniProtKB-KW"/>
</dbReference>
<dbReference type="Gene3D" id="3.40.50.720">
    <property type="entry name" value="NAD(P)-binding Rossmann-like Domain"/>
    <property type="match status" value="1"/>
</dbReference>
<dbReference type="InterPro" id="IPR036291">
    <property type="entry name" value="NAD(P)-bd_dom_sf"/>
</dbReference>
<evidence type="ECO:0000313" key="3">
    <source>
        <dbReference type="EMBL" id="SCE96096.1"/>
    </source>
</evidence>
<dbReference type="PANTHER" id="PTHR24321">
    <property type="entry name" value="DEHYDROGENASES, SHORT CHAIN"/>
    <property type="match status" value="1"/>
</dbReference>
<dbReference type="InterPro" id="IPR020904">
    <property type="entry name" value="Sc_DH/Rdtase_CS"/>
</dbReference>
<dbReference type="AlphaFoldDB" id="A0A1C4WIH4"/>
<dbReference type="PRINTS" id="PR00081">
    <property type="entry name" value="GDHRDH"/>
</dbReference>
<comment type="similarity">
    <text evidence="1">Belongs to the short-chain dehydrogenases/reductases (SDR) family.</text>
</comment>
<dbReference type="Proteomes" id="UP000198243">
    <property type="component" value="Chromosome I"/>
</dbReference>
<dbReference type="EMBL" id="LT607412">
    <property type="protein sequence ID" value="SCE96096.1"/>
    <property type="molecule type" value="Genomic_DNA"/>
</dbReference>
<evidence type="ECO:0000256" key="2">
    <source>
        <dbReference type="ARBA" id="ARBA00023002"/>
    </source>
</evidence>
<protein>
    <submittedName>
        <fullName evidence="3">NAD(P)-dependent dehydrogenase, short-chain alcohol dehydrogenase family</fullName>
    </submittedName>
</protein>
<gene>
    <name evidence="3" type="ORF">GA0070607_3706</name>
</gene>